<accession>A0A1W1I7A6</accession>
<dbReference type="Proteomes" id="UP000192042">
    <property type="component" value="Chromosome I"/>
</dbReference>
<dbReference type="AlphaFoldDB" id="A0A1W1I7A6"/>
<reference evidence="2 3" key="1">
    <citation type="submission" date="2017-03" db="EMBL/GenBank/DDBJ databases">
        <authorList>
            <person name="Afonso C.L."/>
            <person name="Miller P.J."/>
            <person name="Scott M.A."/>
            <person name="Spackman E."/>
            <person name="Goraichik I."/>
            <person name="Dimitrov K.M."/>
            <person name="Suarez D.L."/>
            <person name="Swayne D.E."/>
        </authorList>
    </citation>
    <scope>NUCLEOTIDE SEQUENCE [LARGE SCALE GENOMIC DNA]</scope>
    <source>
        <strain evidence="2">Genome sequencing of Nitrospira japonica strain NJ11</strain>
    </source>
</reference>
<proteinExistence type="predicted"/>
<dbReference type="KEGG" id="nja:NSJP_2698"/>
<protein>
    <submittedName>
        <fullName evidence="2">Uncharacterized protein</fullName>
    </submittedName>
</protein>
<evidence type="ECO:0000256" key="1">
    <source>
        <dbReference type="SAM" id="MobiDB-lite"/>
    </source>
</evidence>
<gene>
    <name evidence="2" type="ORF">NSJP_2698</name>
</gene>
<sequence length="98" mass="10984">MCVHASHAVLILISCMPTRRRTEFCCSFQTYADRSFLRLLLRTLLRALPPSSSVEQEGGIREKGATNGRRRGRLRVLPHGLLPVHPSAIPPPMAFPHE</sequence>
<feature type="region of interest" description="Disordered" evidence="1">
    <location>
        <begin position="52"/>
        <end position="72"/>
    </location>
</feature>
<dbReference type="EMBL" id="LT828648">
    <property type="protein sequence ID" value="SLM48865.1"/>
    <property type="molecule type" value="Genomic_DNA"/>
</dbReference>
<evidence type="ECO:0000313" key="2">
    <source>
        <dbReference type="EMBL" id="SLM48865.1"/>
    </source>
</evidence>
<name>A0A1W1I7A6_9BACT</name>
<keyword evidence="3" id="KW-1185">Reference proteome</keyword>
<evidence type="ECO:0000313" key="3">
    <source>
        <dbReference type="Proteomes" id="UP000192042"/>
    </source>
</evidence>
<organism evidence="2 3">
    <name type="scientific">Nitrospira japonica</name>
    <dbReference type="NCBI Taxonomy" id="1325564"/>
    <lineage>
        <taxon>Bacteria</taxon>
        <taxon>Pseudomonadati</taxon>
        <taxon>Nitrospirota</taxon>
        <taxon>Nitrospiria</taxon>
        <taxon>Nitrospirales</taxon>
        <taxon>Nitrospiraceae</taxon>
        <taxon>Nitrospira</taxon>
    </lineage>
</organism>